<sequence>MTTGTRRPGRVAVCQICSTEDVKHNLRISQDVVRRAAKAGATACFLPEAADFIVPTQDQCYELSQPLASHAYTIGLQQLAKELGVWIFAGIHELPTIEADGENVVNESLTGKKVYNSLVVINDQGSVTESYRKVHLFDVSLQDATAKSNSGATLTKTGESLRVLAGPQILDPVIVNDTIGSIGLEICYDLRFPEMHRVLVERGAKVLIFPAAFTVVTGRDHWHTLLRAIAIQHQVYVLAPAQAGTHYHLSDAAPARTSWGESLAFDPWGRQLGRLQSVEDAEDGGTDAEGRFPSDFFTVDLDVGLVESVRRQIPLAIQKRPDVYAGQRDMSL</sequence>
<evidence type="ECO:0000259" key="1">
    <source>
        <dbReference type="PROSITE" id="PS50263"/>
    </source>
</evidence>
<organism evidence="2 3">
    <name type="scientific">Naganishia liquefaciens</name>
    <dbReference type="NCBI Taxonomy" id="104408"/>
    <lineage>
        <taxon>Eukaryota</taxon>
        <taxon>Fungi</taxon>
        <taxon>Dikarya</taxon>
        <taxon>Basidiomycota</taxon>
        <taxon>Agaricomycotina</taxon>
        <taxon>Tremellomycetes</taxon>
        <taxon>Filobasidiales</taxon>
        <taxon>Filobasidiaceae</taxon>
        <taxon>Naganishia</taxon>
    </lineage>
</organism>
<dbReference type="OrthoDB" id="10250282at2759"/>
<reference evidence="2" key="1">
    <citation type="submission" date="2020-07" db="EMBL/GenBank/DDBJ databases">
        <title>Draft Genome Sequence of a Deep-Sea Yeast, Naganishia (Cryptococcus) liquefaciens strain N6.</title>
        <authorList>
            <person name="Han Y.W."/>
            <person name="Kajitani R."/>
            <person name="Morimoto H."/>
            <person name="Parhat M."/>
            <person name="Tsubouchi H."/>
            <person name="Bakenova O."/>
            <person name="Ogata M."/>
            <person name="Argunhan B."/>
            <person name="Aoki R."/>
            <person name="Kajiwara S."/>
            <person name="Itoh T."/>
            <person name="Iwasaki H."/>
        </authorList>
    </citation>
    <scope>NUCLEOTIDE SEQUENCE</scope>
    <source>
        <strain evidence="2">N6</strain>
    </source>
</reference>
<keyword evidence="3" id="KW-1185">Reference proteome</keyword>
<accession>A0A8H3TZF5</accession>
<name>A0A8H3TZF5_9TREE</name>
<feature type="domain" description="CN hydrolase" evidence="1">
    <location>
        <begin position="9"/>
        <end position="292"/>
    </location>
</feature>
<proteinExistence type="predicted"/>
<dbReference type="Proteomes" id="UP000620104">
    <property type="component" value="Unassembled WGS sequence"/>
</dbReference>
<dbReference type="Pfam" id="PF00795">
    <property type="entry name" value="CN_hydrolase"/>
    <property type="match status" value="1"/>
</dbReference>
<protein>
    <recommendedName>
        <fullName evidence="1">CN hydrolase domain-containing protein</fullName>
    </recommendedName>
</protein>
<dbReference type="PROSITE" id="PS01227">
    <property type="entry name" value="UPF0012"/>
    <property type="match status" value="1"/>
</dbReference>
<dbReference type="SUPFAM" id="SSF56317">
    <property type="entry name" value="Carbon-nitrogen hydrolase"/>
    <property type="match status" value="1"/>
</dbReference>
<dbReference type="AlphaFoldDB" id="A0A8H3TZF5"/>
<gene>
    <name evidence="2" type="ORF">NliqN6_6295</name>
</gene>
<evidence type="ECO:0000313" key="2">
    <source>
        <dbReference type="EMBL" id="GHJ89893.1"/>
    </source>
</evidence>
<dbReference type="EMBL" id="BLZA01000053">
    <property type="protein sequence ID" value="GHJ89893.1"/>
    <property type="molecule type" value="Genomic_DNA"/>
</dbReference>
<dbReference type="InterPro" id="IPR001110">
    <property type="entry name" value="UPF0012_CS"/>
</dbReference>
<dbReference type="PANTHER" id="PTHR23088">
    <property type="entry name" value="NITRILASE-RELATED"/>
    <property type="match status" value="1"/>
</dbReference>
<dbReference type="Gene3D" id="3.60.110.10">
    <property type="entry name" value="Carbon-nitrogen hydrolase"/>
    <property type="match status" value="1"/>
</dbReference>
<dbReference type="PROSITE" id="PS50263">
    <property type="entry name" value="CN_HYDROLASE"/>
    <property type="match status" value="1"/>
</dbReference>
<evidence type="ECO:0000313" key="3">
    <source>
        <dbReference type="Proteomes" id="UP000620104"/>
    </source>
</evidence>
<dbReference type="InterPro" id="IPR036526">
    <property type="entry name" value="C-N_Hydrolase_sf"/>
</dbReference>
<comment type="caution">
    <text evidence="2">The sequence shown here is derived from an EMBL/GenBank/DDBJ whole genome shotgun (WGS) entry which is preliminary data.</text>
</comment>
<dbReference type="PANTHER" id="PTHR23088:SF27">
    <property type="entry name" value="DEAMINATED GLUTATHIONE AMIDASE"/>
    <property type="match status" value="1"/>
</dbReference>
<dbReference type="InterPro" id="IPR003010">
    <property type="entry name" value="C-N_Hydrolase"/>
</dbReference>